<dbReference type="EMBL" id="DWVZ01000013">
    <property type="protein sequence ID" value="HJC62226.1"/>
    <property type="molecule type" value="Genomic_DNA"/>
</dbReference>
<reference evidence="2" key="1">
    <citation type="journal article" date="2021" name="PeerJ">
        <title>Extensive microbial diversity within the chicken gut microbiome revealed by metagenomics and culture.</title>
        <authorList>
            <person name="Gilroy R."/>
            <person name="Ravi A."/>
            <person name="Getino M."/>
            <person name="Pursley I."/>
            <person name="Horton D.L."/>
            <person name="Alikhan N.F."/>
            <person name="Baker D."/>
            <person name="Gharbi K."/>
            <person name="Hall N."/>
            <person name="Watson M."/>
            <person name="Adriaenssens E.M."/>
            <person name="Foster-Nyarko E."/>
            <person name="Jarju S."/>
            <person name="Secka A."/>
            <person name="Antonio M."/>
            <person name="Oren A."/>
            <person name="Chaudhuri R.R."/>
            <person name="La Ragione R."/>
            <person name="Hildebrand F."/>
            <person name="Pallen M.J."/>
        </authorList>
    </citation>
    <scope>NUCLEOTIDE SEQUENCE</scope>
    <source>
        <strain evidence="2">ChiBcec2-3848</strain>
    </source>
</reference>
<name>A0A9D2PMF2_9FIRM</name>
<evidence type="ECO:0000259" key="1">
    <source>
        <dbReference type="Pfam" id="PF03703"/>
    </source>
</evidence>
<evidence type="ECO:0000313" key="3">
    <source>
        <dbReference type="Proteomes" id="UP000823886"/>
    </source>
</evidence>
<organism evidence="2 3">
    <name type="scientific">Candidatus Blautia merdavium</name>
    <dbReference type="NCBI Taxonomy" id="2838494"/>
    <lineage>
        <taxon>Bacteria</taxon>
        <taxon>Bacillati</taxon>
        <taxon>Bacillota</taxon>
        <taxon>Clostridia</taxon>
        <taxon>Lachnospirales</taxon>
        <taxon>Lachnospiraceae</taxon>
        <taxon>Blautia</taxon>
    </lineage>
</organism>
<dbReference type="PANTHER" id="PTHR37938">
    <property type="entry name" value="BLL0215 PROTEIN"/>
    <property type="match status" value="1"/>
</dbReference>
<proteinExistence type="predicted"/>
<gene>
    <name evidence="2" type="ORF">H9753_01220</name>
</gene>
<dbReference type="Pfam" id="PF03703">
    <property type="entry name" value="bPH_2"/>
    <property type="match status" value="1"/>
</dbReference>
<dbReference type="InterPro" id="IPR005182">
    <property type="entry name" value="YdbS-like_PH"/>
</dbReference>
<comment type="caution">
    <text evidence="2">The sequence shown here is derived from an EMBL/GenBank/DDBJ whole genome shotgun (WGS) entry which is preliminary data.</text>
</comment>
<dbReference type="Proteomes" id="UP000823886">
    <property type="component" value="Unassembled WGS sequence"/>
</dbReference>
<feature type="domain" description="YdbS-like PH" evidence="1">
    <location>
        <begin position="19"/>
        <end position="92"/>
    </location>
</feature>
<protein>
    <submittedName>
        <fullName evidence="2">PH domain-containing protein</fullName>
    </submittedName>
</protein>
<dbReference type="PANTHER" id="PTHR37938:SF1">
    <property type="entry name" value="BLL0215 PROTEIN"/>
    <property type="match status" value="1"/>
</dbReference>
<accession>A0A9D2PMF2</accession>
<sequence>MKILWQDRKRPIFGLPLSFTVYSLDEERLFIKTGILSIREDEVRLYRIMDITLKQSLGQRIFGVGTIHCCSADASMRDFDIMSVKNPREVKEMLSQKIEEQRMKKRVYNQEDFRSGDGFEDLMDEYDQE</sequence>
<evidence type="ECO:0000313" key="2">
    <source>
        <dbReference type="EMBL" id="HJC62226.1"/>
    </source>
</evidence>
<reference evidence="2" key="2">
    <citation type="submission" date="2021-04" db="EMBL/GenBank/DDBJ databases">
        <authorList>
            <person name="Gilroy R."/>
        </authorList>
    </citation>
    <scope>NUCLEOTIDE SEQUENCE</scope>
    <source>
        <strain evidence="2">ChiBcec2-3848</strain>
    </source>
</reference>
<dbReference type="AlphaFoldDB" id="A0A9D2PMF2"/>